<proteinExistence type="predicted"/>
<protein>
    <submittedName>
        <fullName evidence="2">Uncharacterized protein</fullName>
    </submittedName>
</protein>
<feature type="coiled-coil region" evidence="1">
    <location>
        <begin position="48"/>
        <end position="93"/>
    </location>
</feature>
<evidence type="ECO:0000256" key="1">
    <source>
        <dbReference type="SAM" id="Coils"/>
    </source>
</evidence>
<evidence type="ECO:0000313" key="2">
    <source>
        <dbReference type="EMBL" id="KAG2454120.1"/>
    </source>
</evidence>
<dbReference type="EMBL" id="JAEHOD010000002">
    <property type="protein sequence ID" value="KAG2454120.1"/>
    <property type="molecule type" value="Genomic_DNA"/>
</dbReference>
<organism evidence="2 3">
    <name type="scientific">Chlamydomonas schloesseri</name>
    <dbReference type="NCBI Taxonomy" id="2026947"/>
    <lineage>
        <taxon>Eukaryota</taxon>
        <taxon>Viridiplantae</taxon>
        <taxon>Chlorophyta</taxon>
        <taxon>core chlorophytes</taxon>
        <taxon>Chlorophyceae</taxon>
        <taxon>CS clade</taxon>
        <taxon>Chlamydomonadales</taxon>
        <taxon>Chlamydomonadaceae</taxon>
        <taxon>Chlamydomonas</taxon>
    </lineage>
</organism>
<gene>
    <name evidence="2" type="ORF">HYH02_001156</name>
</gene>
<name>A0A835WUU6_9CHLO</name>
<keyword evidence="3" id="KW-1185">Reference proteome</keyword>
<reference evidence="2" key="1">
    <citation type="journal article" date="2020" name="bioRxiv">
        <title>Comparative genomics of Chlamydomonas.</title>
        <authorList>
            <person name="Craig R.J."/>
            <person name="Hasan A.R."/>
            <person name="Ness R.W."/>
            <person name="Keightley P.D."/>
        </authorList>
    </citation>
    <scope>NUCLEOTIDE SEQUENCE</scope>
    <source>
        <strain evidence="2">CCAP 11/173</strain>
    </source>
</reference>
<dbReference type="Proteomes" id="UP000613740">
    <property type="component" value="Unassembled WGS sequence"/>
</dbReference>
<dbReference type="AlphaFoldDB" id="A0A835WUU6"/>
<dbReference type="OrthoDB" id="533800at2759"/>
<accession>A0A835WUU6</accession>
<evidence type="ECO:0000313" key="3">
    <source>
        <dbReference type="Proteomes" id="UP000613740"/>
    </source>
</evidence>
<sequence>MSTAPSSEDTRRSNASGLQCDVLRTLVKNNADDDAISTYLGALSSLQTASYREQIDRYRDEIARTREERLQEIDRYRDEIARYREQKLQLQLQLQQEIGHYREEILRLQGDLKTTNAQYSGEVKFLTERLQTTMAQYLRLQGLLSMRGIMEYIQNTMFERTDVKWDRFQAMSCWQDYVNQRPSLQKCLMKRGLVVDTAGGDLVAVYKTLSNNIHDSMTPDEYQKSDSVLYIGAPLLQKQREVIACLCEDVQVAYKVMPVAPVTSPNEA</sequence>
<comment type="caution">
    <text evidence="2">The sequence shown here is derived from an EMBL/GenBank/DDBJ whole genome shotgun (WGS) entry which is preliminary data.</text>
</comment>
<keyword evidence="1" id="KW-0175">Coiled coil</keyword>